<dbReference type="PANTHER" id="PTHR45754">
    <property type="entry name" value="METHYLENETETRAHYDROFOLATE REDUCTASE"/>
    <property type="match status" value="1"/>
</dbReference>
<dbReference type="Pfam" id="PF02219">
    <property type="entry name" value="MTHFR"/>
    <property type="match status" value="1"/>
</dbReference>
<evidence type="ECO:0000256" key="3">
    <source>
        <dbReference type="ARBA" id="ARBA00006743"/>
    </source>
</evidence>
<dbReference type="AlphaFoldDB" id="A0A1S1Z3T7"/>
<comment type="catalytic activity">
    <reaction evidence="11">
        <text>(6S)-5-methyl-5,6,7,8-tetrahydrofolate + NAD(+) = (6R)-5,10-methylene-5,6,7,8-tetrahydrofolate + NADH + H(+)</text>
        <dbReference type="Rhea" id="RHEA:19821"/>
        <dbReference type="ChEBI" id="CHEBI:15378"/>
        <dbReference type="ChEBI" id="CHEBI:15636"/>
        <dbReference type="ChEBI" id="CHEBI:18608"/>
        <dbReference type="ChEBI" id="CHEBI:57540"/>
        <dbReference type="ChEBI" id="CHEBI:57945"/>
        <dbReference type="EC" id="1.5.1.54"/>
    </reaction>
    <physiologicalReaction direction="right-to-left" evidence="11">
        <dbReference type="Rhea" id="RHEA:19823"/>
    </physiologicalReaction>
</comment>
<keyword evidence="7 12" id="KW-0560">Oxidoreductase</keyword>
<dbReference type="GO" id="GO:0005829">
    <property type="term" value="C:cytosol"/>
    <property type="evidence" value="ECO:0007669"/>
    <property type="project" value="InterPro"/>
</dbReference>
<dbReference type="RefSeq" id="WP_044219958.1">
    <property type="nucleotide sequence ID" value="NZ_JRYR02000001.1"/>
</dbReference>
<evidence type="ECO:0000256" key="1">
    <source>
        <dbReference type="ARBA" id="ARBA00001974"/>
    </source>
</evidence>
<protein>
    <recommendedName>
        <fullName evidence="12">Methylenetetrahydrofolate reductase</fullName>
        <ecNumber evidence="12">1.5.1.54</ecNumber>
    </recommendedName>
</protein>
<dbReference type="FunFam" id="3.20.20.220:FF:000015">
    <property type="entry name" value="Methylenetetrahydrofolate reductase"/>
    <property type="match status" value="1"/>
</dbReference>
<dbReference type="GO" id="GO:0035999">
    <property type="term" value="P:tetrahydrofolate interconversion"/>
    <property type="evidence" value="ECO:0007669"/>
    <property type="project" value="UniProtKB-UniPathway"/>
</dbReference>
<dbReference type="STRING" id="915059.NH26_17205"/>
<dbReference type="EMBL" id="JRYR02000001">
    <property type="protein sequence ID" value="OHX67954.1"/>
    <property type="molecule type" value="Genomic_DNA"/>
</dbReference>
<keyword evidence="14" id="KW-1185">Reference proteome</keyword>
<keyword evidence="5 12" id="KW-0285">Flavoprotein</keyword>
<proteinExistence type="inferred from homology"/>
<keyword evidence="4" id="KW-0028">Amino-acid biosynthesis</keyword>
<evidence type="ECO:0000313" key="14">
    <source>
        <dbReference type="Proteomes" id="UP000179797"/>
    </source>
</evidence>
<gene>
    <name evidence="13" type="ORF">NH26_17205</name>
</gene>
<dbReference type="InterPro" id="IPR004620">
    <property type="entry name" value="MTHF_reductase_bac"/>
</dbReference>
<reference evidence="13 14" key="1">
    <citation type="journal article" date="2012" name="Int. J. Syst. Evol. Microbiol.">
        <title>Flammeovirga pacifica sp. nov., isolated from deep-sea sediment.</title>
        <authorList>
            <person name="Xu H."/>
            <person name="Fu Y."/>
            <person name="Yang N."/>
            <person name="Ding Z."/>
            <person name="Lai Q."/>
            <person name="Zeng R."/>
        </authorList>
    </citation>
    <scope>NUCLEOTIDE SEQUENCE [LARGE SCALE GENOMIC DNA]</scope>
    <source>
        <strain evidence="14">DSM 24597 / LMG 26175 / WPAGA1</strain>
    </source>
</reference>
<evidence type="ECO:0000256" key="10">
    <source>
        <dbReference type="ARBA" id="ARBA00034478"/>
    </source>
</evidence>
<comment type="similarity">
    <text evidence="3 12">Belongs to the methylenetetrahydrofolate reductase family.</text>
</comment>
<dbReference type="UniPathway" id="UPA00193"/>
<evidence type="ECO:0000256" key="2">
    <source>
        <dbReference type="ARBA" id="ARBA00004777"/>
    </source>
</evidence>
<evidence type="ECO:0000256" key="11">
    <source>
        <dbReference type="ARBA" id="ARBA00048628"/>
    </source>
</evidence>
<evidence type="ECO:0000256" key="12">
    <source>
        <dbReference type="RuleBase" id="RU003862"/>
    </source>
</evidence>
<comment type="caution">
    <text evidence="13">The sequence shown here is derived from an EMBL/GenBank/DDBJ whole genome shotgun (WGS) entry which is preliminary data.</text>
</comment>
<dbReference type="NCBIfam" id="TIGR00676">
    <property type="entry name" value="fadh2"/>
    <property type="match status" value="1"/>
</dbReference>
<name>A0A1S1Z3T7_FLAPC</name>
<evidence type="ECO:0000256" key="5">
    <source>
        <dbReference type="ARBA" id="ARBA00022630"/>
    </source>
</evidence>
<dbReference type="PANTHER" id="PTHR45754:SF3">
    <property type="entry name" value="METHYLENETETRAHYDROFOLATE REDUCTASE (NADPH)"/>
    <property type="match status" value="1"/>
</dbReference>
<dbReference type="Gene3D" id="3.20.20.220">
    <property type="match status" value="1"/>
</dbReference>
<organism evidence="13 14">
    <name type="scientific">Flammeovirga pacifica</name>
    <dbReference type="NCBI Taxonomy" id="915059"/>
    <lineage>
        <taxon>Bacteria</taxon>
        <taxon>Pseudomonadati</taxon>
        <taxon>Bacteroidota</taxon>
        <taxon>Cytophagia</taxon>
        <taxon>Cytophagales</taxon>
        <taxon>Flammeovirgaceae</taxon>
        <taxon>Flammeovirga</taxon>
    </lineage>
</organism>
<dbReference type="GO" id="GO:0106312">
    <property type="term" value="F:methylenetetrahydrofolate reductase (NADH) activity"/>
    <property type="evidence" value="ECO:0007669"/>
    <property type="project" value="UniProtKB-EC"/>
</dbReference>
<dbReference type="SUPFAM" id="SSF51730">
    <property type="entry name" value="FAD-linked oxidoreductase"/>
    <property type="match status" value="1"/>
</dbReference>
<dbReference type="EC" id="1.5.1.54" evidence="12"/>
<evidence type="ECO:0000256" key="6">
    <source>
        <dbReference type="ARBA" id="ARBA00022827"/>
    </source>
</evidence>
<dbReference type="GO" id="GO:0071949">
    <property type="term" value="F:FAD binding"/>
    <property type="evidence" value="ECO:0007669"/>
    <property type="project" value="TreeGrafter"/>
</dbReference>
<keyword evidence="8" id="KW-0520">NAD</keyword>
<dbReference type="GO" id="GO:0009086">
    <property type="term" value="P:methionine biosynthetic process"/>
    <property type="evidence" value="ECO:0007669"/>
    <property type="project" value="UniProtKB-KW"/>
</dbReference>
<dbReference type="Proteomes" id="UP000179797">
    <property type="component" value="Unassembled WGS sequence"/>
</dbReference>
<evidence type="ECO:0000256" key="7">
    <source>
        <dbReference type="ARBA" id="ARBA00023002"/>
    </source>
</evidence>
<dbReference type="InterPro" id="IPR003171">
    <property type="entry name" value="Mehydrof_redctse-like"/>
</dbReference>
<keyword evidence="9" id="KW-0486">Methionine biosynthesis</keyword>
<comment type="pathway">
    <text evidence="10">Amino-acid biosynthesis; L-methionine biosynthesis via de novo pathway.</text>
</comment>
<dbReference type="InterPro" id="IPR029041">
    <property type="entry name" value="FAD-linked_oxidoreductase-like"/>
</dbReference>
<evidence type="ECO:0000256" key="8">
    <source>
        <dbReference type="ARBA" id="ARBA00023027"/>
    </source>
</evidence>
<evidence type="ECO:0000313" key="13">
    <source>
        <dbReference type="EMBL" id="OHX67954.1"/>
    </source>
</evidence>
<sequence length="319" mass="36172">MKVIDRLIQAEREKKTLFSFELLPPVRGKSIQSLFDAIDPLMEFNPAFVDVTYHREEYVYKELPNGLFEKSVQRHRPGTVAVCAAIMHKYNVDTVPHIICGGFSKEETENILIELNFLGIENILALRGDAAKGEASFTPHPKGYKYASDLVEHVDQLNKGEFMYSSESGFKGGFCMGVAGYPEKHMDAGNLDTDIKYLKQKVDLGAEYIVTQMFFDNQKYFDFVKRCREAGITVPIIPGLKPLTTKRQLTLLPNIFKLDFPQELLKEAEKCKDNKAIKQLGIEFGIQQAKELMEFGVPSMHFYSMGRSTSVKDIAEAIF</sequence>
<comment type="pathway">
    <text evidence="2 12">One-carbon metabolism; tetrahydrofolate interconversion.</text>
</comment>
<dbReference type="OrthoDB" id="9812555at2"/>
<dbReference type="CDD" id="cd00537">
    <property type="entry name" value="MTHFR"/>
    <property type="match status" value="1"/>
</dbReference>
<keyword evidence="6 12" id="KW-0274">FAD</keyword>
<evidence type="ECO:0000256" key="9">
    <source>
        <dbReference type="ARBA" id="ARBA00023167"/>
    </source>
</evidence>
<accession>A0A1S1Z3T7</accession>
<evidence type="ECO:0000256" key="4">
    <source>
        <dbReference type="ARBA" id="ARBA00022605"/>
    </source>
</evidence>
<comment type="cofactor">
    <cofactor evidence="1 12">
        <name>FAD</name>
        <dbReference type="ChEBI" id="CHEBI:57692"/>
    </cofactor>
</comment>